<dbReference type="RefSeq" id="WP_380736586.1">
    <property type="nucleotide sequence ID" value="NZ_JBHTJP010000032.1"/>
</dbReference>
<accession>A0ABW3IC73</accession>
<dbReference type="PANTHER" id="PTHR40037:SF1">
    <property type="entry name" value="PHOSPHOESTERASE SAOUHSC_00951-RELATED"/>
    <property type="match status" value="1"/>
</dbReference>
<dbReference type="SUPFAM" id="SSF55144">
    <property type="entry name" value="LigT-like"/>
    <property type="match status" value="1"/>
</dbReference>
<dbReference type="PANTHER" id="PTHR40037">
    <property type="entry name" value="PHOSPHOESTERASE YJCG-RELATED"/>
    <property type="match status" value="1"/>
</dbReference>
<name>A0ABW3IC73_9FLAO</name>
<dbReference type="InterPro" id="IPR009097">
    <property type="entry name" value="Cyclic_Pdiesterase"/>
</dbReference>
<dbReference type="Pfam" id="PF13563">
    <property type="entry name" value="2_5_RNA_ligase2"/>
    <property type="match status" value="1"/>
</dbReference>
<protein>
    <submittedName>
        <fullName evidence="1">2'-5' RNA ligase family protein</fullName>
    </submittedName>
</protein>
<comment type="caution">
    <text evidence="1">The sequence shown here is derived from an EMBL/GenBank/DDBJ whole genome shotgun (WGS) entry which is preliminary data.</text>
</comment>
<dbReference type="GO" id="GO:0016874">
    <property type="term" value="F:ligase activity"/>
    <property type="evidence" value="ECO:0007669"/>
    <property type="project" value="UniProtKB-KW"/>
</dbReference>
<proteinExistence type="predicted"/>
<keyword evidence="2" id="KW-1185">Reference proteome</keyword>
<organism evidence="1 2">
    <name type="scientific">Salinimicrobium gaetbulicola</name>
    <dbReference type="NCBI Taxonomy" id="999702"/>
    <lineage>
        <taxon>Bacteria</taxon>
        <taxon>Pseudomonadati</taxon>
        <taxon>Bacteroidota</taxon>
        <taxon>Flavobacteriia</taxon>
        <taxon>Flavobacteriales</taxon>
        <taxon>Flavobacteriaceae</taxon>
        <taxon>Salinimicrobium</taxon>
    </lineage>
</organism>
<evidence type="ECO:0000313" key="2">
    <source>
        <dbReference type="Proteomes" id="UP001597100"/>
    </source>
</evidence>
<dbReference type="Gene3D" id="3.90.1140.10">
    <property type="entry name" value="Cyclic phosphodiesterase"/>
    <property type="match status" value="1"/>
</dbReference>
<dbReference type="EMBL" id="JBHTJP010000032">
    <property type="protein sequence ID" value="MFD0975556.1"/>
    <property type="molecule type" value="Genomic_DNA"/>
</dbReference>
<keyword evidence="1" id="KW-0436">Ligase</keyword>
<gene>
    <name evidence="1" type="ORF">ACFQ1G_02020</name>
</gene>
<evidence type="ECO:0000313" key="1">
    <source>
        <dbReference type="EMBL" id="MFD0975556.1"/>
    </source>
</evidence>
<sequence>MSTKDISSLIFLALLPPESLGEEIKELKQEFSDKYNSKRALRLPAHITLVPPFRLTENRSDELFMILEDFCGRFSEMEVSLKDFGAFPPRVIFIEVGNPEVLRPFRDQLFTSLENFLPVEQLKTGRSFRPHITLATRDLSRRDFYLAWEEFKDRSFDALFSVEGLTLFKHNGKIWDNITEFKFQNRER</sequence>
<dbReference type="InterPro" id="IPR050580">
    <property type="entry name" value="2H_phosphoesterase_YjcG-like"/>
</dbReference>
<reference evidence="2" key="1">
    <citation type="journal article" date="2019" name="Int. J. Syst. Evol. Microbiol.">
        <title>The Global Catalogue of Microorganisms (GCM) 10K type strain sequencing project: providing services to taxonomists for standard genome sequencing and annotation.</title>
        <authorList>
            <consortium name="The Broad Institute Genomics Platform"/>
            <consortium name="The Broad Institute Genome Sequencing Center for Infectious Disease"/>
            <person name="Wu L."/>
            <person name="Ma J."/>
        </authorList>
    </citation>
    <scope>NUCLEOTIDE SEQUENCE [LARGE SCALE GENOMIC DNA]</scope>
    <source>
        <strain evidence="2">CCUG 60898</strain>
    </source>
</reference>
<dbReference type="Proteomes" id="UP001597100">
    <property type="component" value="Unassembled WGS sequence"/>
</dbReference>